<proteinExistence type="predicted"/>
<reference evidence="2 3" key="1">
    <citation type="journal article" date="2018" name="Syst. Appl. Microbiol.">
        <title>Pseudomonas gallaeciensis sp. nov., isolated from crude-oil-contaminated intertidal sand samples after the Prestige oil spill.</title>
        <authorList>
            <person name="Mulet M."/>
            <person name="Sanchez D."/>
            <person name="Rodriguez A.C."/>
            <person name="Nogales B."/>
            <person name="Bosch R."/>
            <person name="Busquets A."/>
            <person name="Gomila M."/>
            <person name="Lalucat J."/>
            <person name="Garcia-Valdes E."/>
        </authorList>
    </citation>
    <scope>NUCLEOTIDE SEQUENCE [LARGE SCALE GENOMIC DNA]</scope>
    <source>
        <strain evidence="2 3">V113</strain>
    </source>
</reference>
<dbReference type="Pfam" id="PF09951">
    <property type="entry name" value="Imm33"/>
    <property type="match status" value="1"/>
</dbReference>
<dbReference type="PANTHER" id="PTHR38743">
    <property type="entry name" value="SIMILAR TO GLYOXYLASE I FAMILY PROTEIN"/>
    <property type="match status" value="1"/>
</dbReference>
<dbReference type="AlphaFoldDB" id="A0A395R472"/>
<dbReference type="EMBL" id="LMAZ01000003">
    <property type="protein sequence ID" value="RGP54592.1"/>
    <property type="molecule type" value="Genomic_DNA"/>
</dbReference>
<evidence type="ECO:0000313" key="2">
    <source>
        <dbReference type="EMBL" id="RGP54592.1"/>
    </source>
</evidence>
<dbReference type="Proteomes" id="UP000265411">
    <property type="component" value="Unassembled WGS sequence"/>
</dbReference>
<feature type="domain" description="Immunity protein Imm33" evidence="1">
    <location>
        <begin position="31"/>
        <end position="116"/>
    </location>
</feature>
<dbReference type="OrthoDB" id="4827574at2"/>
<evidence type="ECO:0000259" key="1">
    <source>
        <dbReference type="Pfam" id="PF09951"/>
    </source>
</evidence>
<dbReference type="InterPro" id="IPR018689">
    <property type="entry name" value="Imm33_dom"/>
</dbReference>
<name>A0A395R472_9PSED</name>
<protein>
    <recommendedName>
        <fullName evidence="1">Immunity protein Imm33 domain-containing protein</fullName>
    </recommendedName>
</protein>
<organism evidence="2 3">
    <name type="scientific">Pseudomonas abyssi</name>
    <dbReference type="NCBI Taxonomy" id="170540"/>
    <lineage>
        <taxon>Bacteria</taxon>
        <taxon>Pseudomonadati</taxon>
        <taxon>Pseudomonadota</taxon>
        <taxon>Gammaproteobacteria</taxon>
        <taxon>Pseudomonadales</taxon>
        <taxon>Pseudomonadaceae</taxon>
        <taxon>Pseudomonas</taxon>
    </lineage>
</organism>
<comment type="caution">
    <text evidence="2">The sequence shown here is derived from an EMBL/GenBank/DDBJ whole genome shotgun (WGS) entry which is preliminary data.</text>
</comment>
<sequence length="118" mass="13192">MAALCGKERFVKNFKLKAEQIKPLAKGFGGCIATDMITVEGKPVGYMYRDEPNNPQDSGWCFMSGHESQEYMDEPSNHAVYDVNTIANYDPEIIPFLNAPIGSAFERKEVGLLIEINE</sequence>
<gene>
    <name evidence="2" type="ORF">ASB58_12025</name>
</gene>
<dbReference type="PANTHER" id="PTHR38743:SF2">
    <property type="entry name" value="DUF2185 DOMAIN-CONTAINING PROTEIN"/>
    <property type="match status" value="1"/>
</dbReference>
<evidence type="ECO:0000313" key="3">
    <source>
        <dbReference type="Proteomes" id="UP000265411"/>
    </source>
</evidence>
<keyword evidence="3" id="KW-1185">Reference proteome</keyword>
<accession>A0A395R472</accession>